<protein>
    <submittedName>
        <fullName evidence="2">Uncharacterized protein</fullName>
    </submittedName>
</protein>
<organism evidence="2 3">
    <name type="scientific">Trichonephila clavata</name>
    <name type="common">Joro spider</name>
    <name type="synonym">Nephila clavata</name>
    <dbReference type="NCBI Taxonomy" id="2740835"/>
    <lineage>
        <taxon>Eukaryota</taxon>
        <taxon>Metazoa</taxon>
        <taxon>Ecdysozoa</taxon>
        <taxon>Arthropoda</taxon>
        <taxon>Chelicerata</taxon>
        <taxon>Arachnida</taxon>
        <taxon>Araneae</taxon>
        <taxon>Araneomorphae</taxon>
        <taxon>Entelegynae</taxon>
        <taxon>Araneoidea</taxon>
        <taxon>Nephilidae</taxon>
        <taxon>Trichonephila</taxon>
    </lineage>
</organism>
<dbReference type="EMBL" id="BMAO01004114">
    <property type="protein sequence ID" value="GFQ92478.1"/>
    <property type="molecule type" value="Genomic_DNA"/>
</dbReference>
<evidence type="ECO:0000313" key="2">
    <source>
        <dbReference type="EMBL" id="GFQ92478.1"/>
    </source>
</evidence>
<dbReference type="Proteomes" id="UP000887116">
    <property type="component" value="Unassembled WGS sequence"/>
</dbReference>
<reference evidence="2" key="1">
    <citation type="submission" date="2020-07" db="EMBL/GenBank/DDBJ databases">
        <title>Multicomponent nature underlies the extraordinary mechanical properties of spider dragline silk.</title>
        <authorList>
            <person name="Kono N."/>
            <person name="Nakamura H."/>
            <person name="Mori M."/>
            <person name="Yoshida Y."/>
            <person name="Ohtoshi R."/>
            <person name="Malay A.D."/>
            <person name="Moran D.A.P."/>
            <person name="Tomita M."/>
            <person name="Numata K."/>
            <person name="Arakawa K."/>
        </authorList>
    </citation>
    <scope>NUCLEOTIDE SEQUENCE</scope>
</reference>
<feature type="region of interest" description="Disordered" evidence="1">
    <location>
        <begin position="45"/>
        <end position="83"/>
    </location>
</feature>
<evidence type="ECO:0000256" key="1">
    <source>
        <dbReference type="SAM" id="MobiDB-lite"/>
    </source>
</evidence>
<keyword evidence="3" id="KW-1185">Reference proteome</keyword>
<feature type="compositionally biased region" description="Basic and acidic residues" evidence="1">
    <location>
        <begin position="58"/>
        <end position="70"/>
    </location>
</feature>
<evidence type="ECO:0000313" key="3">
    <source>
        <dbReference type="Proteomes" id="UP000887116"/>
    </source>
</evidence>
<dbReference type="OrthoDB" id="8039805at2759"/>
<feature type="compositionally biased region" description="Polar residues" evidence="1">
    <location>
        <begin position="74"/>
        <end position="83"/>
    </location>
</feature>
<dbReference type="AlphaFoldDB" id="A0A8X6L3J8"/>
<comment type="caution">
    <text evidence="2">The sequence shown here is derived from an EMBL/GenBank/DDBJ whole genome shotgun (WGS) entry which is preliminary data.</text>
</comment>
<name>A0A8X6L3J8_TRICU</name>
<accession>A0A8X6L3J8</accession>
<sequence length="99" mass="10822">MRITVAIGGVTCRIKGTGTVRMIFQTEEPISSGAMMGFKMKSYNVISNSDNEPEEETEHQSSPKISKPEISEQEGASNNSNSSVKVIWERKALPCKGKS</sequence>
<proteinExistence type="predicted"/>
<gene>
    <name evidence="2" type="ORF">TNCT_215481</name>
</gene>